<dbReference type="Gene3D" id="2.160.10.10">
    <property type="entry name" value="Hexapeptide repeat proteins"/>
    <property type="match status" value="1"/>
</dbReference>
<evidence type="ECO:0000313" key="6">
    <source>
        <dbReference type="Proteomes" id="UP000460298"/>
    </source>
</evidence>
<dbReference type="EMBL" id="WBUI01000005">
    <property type="protein sequence ID" value="KAB2933654.1"/>
    <property type="molecule type" value="Genomic_DNA"/>
</dbReference>
<keyword evidence="2 5" id="KW-0808">Transferase</keyword>
<protein>
    <submittedName>
        <fullName evidence="5">CatB-related O-acetyltransferase</fullName>
    </submittedName>
</protein>
<dbReference type="SUPFAM" id="SSF51161">
    <property type="entry name" value="Trimeric LpxA-like enzymes"/>
    <property type="match status" value="1"/>
</dbReference>
<keyword evidence="4" id="KW-0012">Acyltransferase</keyword>
<dbReference type="AlphaFoldDB" id="A0A833LY30"/>
<accession>A0A833LY30</accession>
<gene>
    <name evidence="5" type="ORF">F9K24_07370</name>
</gene>
<dbReference type="InterPro" id="IPR001451">
    <property type="entry name" value="Hexapep"/>
</dbReference>
<dbReference type="PROSITE" id="PS00101">
    <property type="entry name" value="HEXAPEP_TRANSFERASES"/>
    <property type="match status" value="1"/>
</dbReference>
<dbReference type="Pfam" id="PF00132">
    <property type="entry name" value="Hexapep"/>
    <property type="match status" value="1"/>
</dbReference>
<comment type="caution">
    <text evidence="5">The sequence shown here is derived from an EMBL/GenBank/DDBJ whole genome shotgun (WGS) entry which is preliminary data.</text>
</comment>
<comment type="similarity">
    <text evidence="1">Belongs to the transferase hexapeptide repeat family.</text>
</comment>
<evidence type="ECO:0000313" key="5">
    <source>
        <dbReference type="EMBL" id="KAB2933654.1"/>
    </source>
</evidence>
<dbReference type="PANTHER" id="PTHR43300:SF11">
    <property type="entry name" value="ACETYLTRANSFERASE RV3034C-RELATED"/>
    <property type="match status" value="1"/>
</dbReference>
<evidence type="ECO:0000256" key="1">
    <source>
        <dbReference type="ARBA" id="ARBA00007274"/>
    </source>
</evidence>
<reference evidence="5 6" key="1">
    <citation type="submission" date="2019-10" db="EMBL/GenBank/DDBJ databases">
        <title>Extracellular Electron Transfer in a Candidatus Methanoperedens spp. Enrichment Culture.</title>
        <authorList>
            <person name="Berger S."/>
            <person name="Rangel Shaw D."/>
            <person name="Berben T."/>
            <person name="In 'T Zandt M."/>
            <person name="Frank J."/>
            <person name="Reimann J."/>
            <person name="Jetten M.S.M."/>
            <person name="Welte C.U."/>
        </authorList>
    </citation>
    <scope>NUCLEOTIDE SEQUENCE [LARGE SCALE GENOMIC DNA]</scope>
    <source>
        <strain evidence="5">SB12</strain>
    </source>
</reference>
<dbReference type="InterPro" id="IPR011004">
    <property type="entry name" value="Trimer_LpxA-like_sf"/>
</dbReference>
<proteinExistence type="inferred from homology"/>
<keyword evidence="3" id="KW-0677">Repeat</keyword>
<dbReference type="InterPro" id="IPR050179">
    <property type="entry name" value="Trans_hexapeptide_repeat"/>
</dbReference>
<dbReference type="Proteomes" id="UP000460298">
    <property type="component" value="Unassembled WGS sequence"/>
</dbReference>
<name>A0A833LY30_9LEPT</name>
<dbReference type="InterPro" id="IPR018357">
    <property type="entry name" value="Hexapep_transf_CS"/>
</dbReference>
<dbReference type="CDD" id="cd03349">
    <property type="entry name" value="LbH_XAT"/>
    <property type="match status" value="1"/>
</dbReference>
<evidence type="ECO:0000256" key="4">
    <source>
        <dbReference type="ARBA" id="ARBA00023315"/>
    </source>
</evidence>
<organism evidence="5 6">
    <name type="scientific">Leptonema illini</name>
    <dbReference type="NCBI Taxonomy" id="183"/>
    <lineage>
        <taxon>Bacteria</taxon>
        <taxon>Pseudomonadati</taxon>
        <taxon>Spirochaetota</taxon>
        <taxon>Spirochaetia</taxon>
        <taxon>Leptospirales</taxon>
        <taxon>Leptospiraceae</taxon>
        <taxon>Leptonema</taxon>
    </lineage>
</organism>
<dbReference type="PANTHER" id="PTHR43300">
    <property type="entry name" value="ACETYLTRANSFERASE"/>
    <property type="match status" value="1"/>
</dbReference>
<evidence type="ECO:0000256" key="2">
    <source>
        <dbReference type="ARBA" id="ARBA00022679"/>
    </source>
</evidence>
<dbReference type="GO" id="GO:0016746">
    <property type="term" value="F:acyltransferase activity"/>
    <property type="evidence" value="ECO:0007669"/>
    <property type="project" value="UniProtKB-KW"/>
</dbReference>
<evidence type="ECO:0000256" key="3">
    <source>
        <dbReference type="ARBA" id="ARBA00022737"/>
    </source>
</evidence>
<sequence length="235" mass="26353">MIDLLRNPISEWLYWLVQRLYYGLFKNKARLKYMSRARRSQFEGSNILYPRTTLQSVFLGAYSYVAADSHIQFASIGRYCSIGPACRIGLGRHPSRGFISTHPAFFSVLQQAGTSFVSENAYEEFKEVRIGNDVWIGAGVIIADGISIGDGAIIAAGAVVVTNVLPYHVVAGVPARSIRVRYSDEEVALLVRFAWWNRSEEWLRENVAMFADAEKFFSFLRHTLPPFGGVEGDEG</sequence>